<organism evidence="2 3">
    <name type="scientific">Cristinia sonorae</name>
    <dbReference type="NCBI Taxonomy" id="1940300"/>
    <lineage>
        <taxon>Eukaryota</taxon>
        <taxon>Fungi</taxon>
        <taxon>Dikarya</taxon>
        <taxon>Basidiomycota</taxon>
        <taxon>Agaricomycotina</taxon>
        <taxon>Agaricomycetes</taxon>
        <taxon>Agaricomycetidae</taxon>
        <taxon>Agaricales</taxon>
        <taxon>Pleurotineae</taxon>
        <taxon>Stephanosporaceae</taxon>
        <taxon>Cristinia</taxon>
    </lineage>
</organism>
<dbReference type="OrthoDB" id="2269034at2759"/>
<keyword evidence="3" id="KW-1185">Reference proteome</keyword>
<dbReference type="AlphaFoldDB" id="A0A8K0UF72"/>
<evidence type="ECO:0000313" key="3">
    <source>
        <dbReference type="Proteomes" id="UP000813824"/>
    </source>
</evidence>
<evidence type="ECO:0000256" key="1">
    <source>
        <dbReference type="SAM" id="MobiDB-lite"/>
    </source>
</evidence>
<proteinExistence type="predicted"/>
<evidence type="ECO:0000313" key="2">
    <source>
        <dbReference type="EMBL" id="KAH8080699.1"/>
    </source>
</evidence>
<evidence type="ECO:0008006" key="4">
    <source>
        <dbReference type="Google" id="ProtNLM"/>
    </source>
</evidence>
<comment type="caution">
    <text evidence="2">The sequence shown here is derived from an EMBL/GenBank/DDBJ whole genome shotgun (WGS) entry which is preliminary data.</text>
</comment>
<reference evidence="2" key="1">
    <citation type="journal article" date="2021" name="New Phytol.">
        <title>Evolutionary innovations through gain and loss of genes in the ectomycorrhizal Boletales.</title>
        <authorList>
            <person name="Wu G."/>
            <person name="Miyauchi S."/>
            <person name="Morin E."/>
            <person name="Kuo A."/>
            <person name="Drula E."/>
            <person name="Varga T."/>
            <person name="Kohler A."/>
            <person name="Feng B."/>
            <person name="Cao Y."/>
            <person name="Lipzen A."/>
            <person name="Daum C."/>
            <person name="Hundley H."/>
            <person name="Pangilinan J."/>
            <person name="Johnson J."/>
            <person name="Barry K."/>
            <person name="LaButti K."/>
            <person name="Ng V."/>
            <person name="Ahrendt S."/>
            <person name="Min B."/>
            <person name="Choi I.G."/>
            <person name="Park H."/>
            <person name="Plett J.M."/>
            <person name="Magnuson J."/>
            <person name="Spatafora J.W."/>
            <person name="Nagy L.G."/>
            <person name="Henrissat B."/>
            <person name="Grigoriev I.V."/>
            <person name="Yang Z.L."/>
            <person name="Xu J."/>
            <person name="Martin F.M."/>
        </authorList>
    </citation>
    <scope>NUCLEOTIDE SEQUENCE</scope>
    <source>
        <strain evidence="2">KKN 215</strain>
    </source>
</reference>
<dbReference type="SUPFAM" id="SSF52047">
    <property type="entry name" value="RNI-like"/>
    <property type="match status" value="1"/>
</dbReference>
<protein>
    <recommendedName>
        <fullName evidence="4">F-box domain-containing protein</fullName>
    </recommendedName>
</protein>
<sequence>MHDDLKSSSMDANPNPVDSSAKQSDTRVAKLLSDPATICLSISNSESTGPPRRTTVLDVSPEVLADIFVFCIHLFGDHHYNSIFEASPLVAWATITAVCRYWREVALTTPLLWANIPVHHPSLEVIKLFFARLGDVPLTVLQWPLAKTVTGFKVMPLCLQAFERIRTLETTIIPEMLAHFERNSPISASLLSTLHMHLSESKDEVFYFMRHLEAPMLRDLTFSDDFPPSDDLLVWSNDLFPSSLERLCIQEGTFEEAHPSVVLRAVSHLRHLRVLELHSIFGDNRSFPGSDSTFEGTYVALPQLRELHISSTAMAICTLFLGCITIPASASIVLSSFPSDLHSDHQALFGRLRQHLAPHVTVGSLVLGRQSLELFANEAPSSADTQVSPHQHLFHPTVDQYHTKP</sequence>
<gene>
    <name evidence="2" type="ORF">BXZ70DRAFT_637221</name>
</gene>
<name>A0A8K0UF72_9AGAR</name>
<dbReference type="EMBL" id="JAEVFJ010000053">
    <property type="protein sequence ID" value="KAH8080699.1"/>
    <property type="molecule type" value="Genomic_DNA"/>
</dbReference>
<dbReference type="Proteomes" id="UP000813824">
    <property type="component" value="Unassembled WGS sequence"/>
</dbReference>
<feature type="region of interest" description="Disordered" evidence="1">
    <location>
        <begin position="1"/>
        <end position="25"/>
    </location>
</feature>
<accession>A0A8K0UF72</accession>
<feature type="compositionally biased region" description="Polar residues" evidence="1">
    <location>
        <begin position="7"/>
        <end position="23"/>
    </location>
</feature>